<evidence type="ECO:0000313" key="11">
    <source>
        <dbReference type="EMBL" id="DAD55332.1"/>
    </source>
</evidence>
<dbReference type="InterPro" id="IPR010998">
    <property type="entry name" value="Integrase_recombinase_N"/>
</dbReference>
<dbReference type="GO" id="GO:0075713">
    <property type="term" value="P:establishment of integrated proviral latency"/>
    <property type="evidence" value="ECO:0007669"/>
    <property type="project" value="UniProtKB-KW"/>
</dbReference>
<dbReference type="Pfam" id="PF00589">
    <property type="entry name" value="Phage_integrase"/>
    <property type="match status" value="1"/>
</dbReference>
<keyword evidence="7" id="KW-0229">DNA integration</keyword>
<keyword evidence="4" id="KW-0378">Hydrolase</keyword>
<keyword evidence="7" id="KW-1160">Virus entry into host cell</keyword>
<dbReference type="PROSITE" id="PS51898">
    <property type="entry name" value="TYR_RECOMBINASE"/>
    <property type="match status" value="1"/>
</dbReference>
<dbReference type="InterPro" id="IPR011010">
    <property type="entry name" value="DNA_brk_join_enz"/>
</dbReference>
<dbReference type="GO" id="GO:0016740">
    <property type="term" value="F:transferase activity"/>
    <property type="evidence" value="ECO:0007669"/>
    <property type="project" value="UniProtKB-KW"/>
</dbReference>
<dbReference type="InterPro" id="IPR002104">
    <property type="entry name" value="Integrase_catalytic"/>
</dbReference>
<evidence type="ECO:0000256" key="7">
    <source>
        <dbReference type="ARBA" id="ARBA00023195"/>
    </source>
</evidence>
<keyword evidence="3" id="KW-0808">Transferase</keyword>
<dbReference type="GO" id="GO:0015074">
    <property type="term" value="P:DNA integration"/>
    <property type="evidence" value="ECO:0007669"/>
    <property type="project" value="InterPro"/>
</dbReference>
<keyword evidence="6" id="KW-0233">DNA recombination</keyword>
<evidence type="ECO:0000256" key="4">
    <source>
        <dbReference type="ARBA" id="ARBA00022801"/>
    </source>
</evidence>
<dbReference type="InterPro" id="IPR013762">
    <property type="entry name" value="Integrase-like_cat_sf"/>
</dbReference>
<evidence type="ECO:0000256" key="1">
    <source>
        <dbReference type="ARBA" id="ARBA00008857"/>
    </source>
</evidence>
<dbReference type="SUPFAM" id="SSF56349">
    <property type="entry name" value="DNA breaking-rejoining enzymes"/>
    <property type="match status" value="1"/>
</dbReference>
<dbReference type="PANTHER" id="PTHR30349:SF41">
    <property type="entry name" value="INTEGRASE_RECOMBINASE PROTEIN MJ0367-RELATED"/>
    <property type="match status" value="1"/>
</dbReference>
<dbReference type="EMBL" id="BK014723">
    <property type="protein sequence ID" value="DAD55332.1"/>
    <property type="molecule type" value="Genomic_DNA"/>
</dbReference>
<evidence type="ECO:0000259" key="10">
    <source>
        <dbReference type="PROSITE" id="PS51900"/>
    </source>
</evidence>
<proteinExistence type="inferred from homology"/>
<dbReference type="Gene3D" id="1.10.443.10">
    <property type="entry name" value="Intergrase catalytic core"/>
    <property type="match status" value="1"/>
</dbReference>
<evidence type="ECO:0000256" key="6">
    <source>
        <dbReference type="ARBA" id="ARBA00023172"/>
    </source>
</evidence>
<dbReference type="InterPro" id="IPR050090">
    <property type="entry name" value="Tyrosine_recombinase_XerCD"/>
</dbReference>
<keyword evidence="5 8" id="KW-0238">DNA-binding</keyword>
<evidence type="ECO:0000256" key="3">
    <source>
        <dbReference type="ARBA" id="ARBA00022679"/>
    </source>
</evidence>
<reference evidence="11" key="1">
    <citation type="journal article" date="2021" name="Proc. Natl. Acad. Sci. U.S.A.">
        <title>A Catalog of Tens of Thousands of Viruses from Human Metagenomes Reveals Hidden Associations with Chronic Diseases.</title>
        <authorList>
            <person name="Tisza M.J."/>
            <person name="Buck C.B."/>
        </authorList>
    </citation>
    <scope>NUCLEOTIDE SEQUENCE</scope>
    <source>
        <strain evidence="11">Ct5O42</strain>
    </source>
</reference>
<feature type="domain" description="Core-binding (CB)" evidence="10">
    <location>
        <begin position="89"/>
        <end position="167"/>
    </location>
</feature>
<dbReference type="GO" id="GO:0044826">
    <property type="term" value="P:viral genome integration into host DNA"/>
    <property type="evidence" value="ECO:0007669"/>
    <property type="project" value="UniProtKB-KW"/>
</dbReference>
<evidence type="ECO:0000256" key="5">
    <source>
        <dbReference type="ARBA" id="ARBA00023125"/>
    </source>
</evidence>
<protein>
    <recommendedName>
        <fullName evidence="2">Integrase</fullName>
    </recommendedName>
</protein>
<evidence type="ECO:0000256" key="8">
    <source>
        <dbReference type="PROSITE-ProRule" id="PRU01248"/>
    </source>
</evidence>
<name>A0A8D9UGU2_9CAUD</name>
<sequence length="367" mass="41543">MSTCIKCGVELVPGAVYCHICGKKQVKETRKSLKRPNGAGTVYKLSGRRTRPWAAAKNHVIIGYYERKTDALAALEKLSGKPIEEKFNMTFSEVFAEWKAEHFREIGPKGIEAYDISYKACASLHGKKFRDLRTKDFQAIIDSNMAKSNSTLSKYKQLMTQMSRWAVREEIATTDFAKYVKLPQQVKKEKAIFTDDEIALLEKDGSDAAKIALMLLYTGMRIGELFSLPLVDYHETYVIGGEKTKAGRDRVIPIRPEGRKYFSYFADRADGDLLLSGYDGQRIPANYRKRDFYPLLEKLGIPKHTPHATRHTYATWARSVGIQPEILQKIIGHASFSTTANIYVHADAEKLISEVERVSNLSVTEKN</sequence>
<feature type="domain" description="Tyr recombinase" evidence="9">
    <location>
        <begin position="187"/>
        <end position="356"/>
    </location>
</feature>
<dbReference type="PROSITE" id="PS51900">
    <property type="entry name" value="CB"/>
    <property type="match status" value="1"/>
</dbReference>
<dbReference type="PANTHER" id="PTHR30349">
    <property type="entry name" value="PHAGE INTEGRASE-RELATED"/>
    <property type="match status" value="1"/>
</dbReference>
<dbReference type="GO" id="GO:0016787">
    <property type="term" value="F:hydrolase activity"/>
    <property type="evidence" value="ECO:0007669"/>
    <property type="project" value="UniProtKB-KW"/>
</dbReference>
<keyword evidence="7" id="KW-1179">Viral genome integration</keyword>
<dbReference type="GO" id="GO:0003677">
    <property type="term" value="F:DNA binding"/>
    <property type="evidence" value="ECO:0007669"/>
    <property type="project" value="UniProtKB-UniRule"/>
</dbReference>
<evidence type="ECO:0000256" key="2">
    <source>
        <dbReference type="ARBA" id="ARBA00016082"/>
    </source>
</evidence>
<evidence type="ECO:0000259" key="9">
    <source>
        <dbReference type="PROSITE" id="PS51898"/>
    </source>
</evidence>
<dbReference type="GO" id="GO:0006310">
    <property type="term" value="P:DNA recombination"/>
    <property type="evidence" value="ECO:0007669"/>
    <property type="project" value="UniProtKB-KW"/>
</dbReference>
<dbReference type="CDD" id="cd00796">
    <property type="entry name" value="INT_Rci_Hp1_C"/>
    <property type="match status" value="1"/>
</dbReference>
<dbReference type="Gene3D" id="1.10.150.130">
    <property type="match status" value="1"/>
</dbReference>
<dbReference type="InterPro" id="IPR044068">
    <property type="entry name" value="CB"/>
</dbReference>
<organism evidence="11">
    <name type="scientific">Podoviridae sp. ct5O42</name>
    <dbReference type="NCBI Taxonomy" id="2826084"/>
    <lineage>
        <taxon>Viruses</taxon>
        <taxon>Duplodnaviria</taxon>
        <taxon>Heunggongvirae</taxon>
        <taxon>Uroviricota</taxon>
        <taxon>Caudoviricetes</taxon>
    </lineage>
</organism>
<comment type="similarity">
    <text evidence="1">Belongs to the 'phage' integrase family.</text>
</comment>
<accession>A0A8D9UGU2</accession>